<dbReference type="InterPro" id="IPR036028">
    <property type="entry name" value="SH3-like_dom_sf"/>
</dbReference>
<comment type="caution">
    <text evidence="5">The sequence shown here is derived from an EMBL/GenBank/DDBJ whole genome shotgun (WGS) entry which is preliminary data.</text>
</comment>
<dbReference type="Proteomes" id="UP001219934">
    <property type="component" value="Unassembled WGS sequence"/>
</dbReference>
<dbReference type="SMART" id="SM00326">
    <property type="entry name" value="SH3"/>
    <property type="match status" value="1"/>
</dbReference>
<keyword evidence="6" id="KW-1185">Reference proteome</keyword>
<sequence>MSAEGYQYRALYDYKKEREEDISLHVGDILLVSKGALVALGYTDGLEQRPDEIGWLPGFNETTQEKGDFPGTYVEFIGKKWISPPTPKPRPLRPLPEAPGVFRVGGDCDSEQVPTVSSGRGERGGEWRGLSSPSHRGLHECSRCGEGEGEREEDQAGKLFRLIPALSLF</sequence>
<evidence type="ECO:0000256" key="1">
    <source>
        <dbReference type="ARBA" id="ARBA00022443"/>
    </source>
</evidence>
<dbReference type="Pfam" id="PF00018">
    <property type="entry name" value="SH3_1"/>
    <property type="match status" value="1"/>
</dbReference>
<feature type="region of interest" description="Disordered" evidence="3">
    <location>
        <begin position="85"/>
        <end position="155"/>
    </location>
</feature>
<dbReference type="SUPFAM" id="SSF50044">
    <property type="entry name" value="SH3-domain"/>
    <property type="match status" value="1"/>
</dbReference>
<dbReference type="EMBL" id="JAPTMU010000020">
    <property type="protein sequence ID" value="KAJ4925840.1"/>
    <property type="molecule type" value="Genomic_DNA"/>
</dbReference>
<organism evidence="5 6">
    <name type="scientific">Pogonophryne albipinna</name>
    <dbReference type="NCBI Taxonomy" id="1090488"/>
    <lineage>
        <taxon>Eukaryota</taxon>
        <taxon>Metazoa</taxon>
        <taxon>Chordata</taxon>
        <taxon>Craniata</taxon>
        <taxon>Vertebrata</taxon>
        <taxon>Euteleostomi</taxon>
        <taxon>Actinopterygii</taxon>
        <taxon>Neopterygii</taxon>
        <taxon>Teleostei</taxon>
        <taxon>Neoteleostei</taxon>
        <taxon>Acanthomorphata</taxon>
        <taxon>Eupercaria</taxon>
        <taxon>Perciformes</taxon>
        <taxon>Notothenioidei</taxon>
        <taxon>Pogonophryne</taxon>
    </lineage>
</organism>
<evidence type="ECO:0000313" key="6">
    <source>
        <dbReference type="Proteomes" id="UP001219934"/>
    </source>
</evidence>
<keyword evidence="1 2" id="KW-0728">SH3 domain</keyword>
<evidence type="ECO:0000259" key="4">
    <source>
        <dbReference type="PROSITE" id="PS50002"/>
    </source>
</evidence>
<dbReference type="PROSITE" id="PS50002">
    <property type="entry name" value="SH3"/>
    <property type="match status" value="1"/>
</dbReference>
<feature type="compositionally biased region" description="Basic and acidic residues" evidence="3">
    <location>
        <begin position="137"/>
        <end position="148"/>
    </location>
</feature>
<evidence type="ECO:0000256" key="3">
    <source>
        <dbReference type="SAM" id="MobiDB-lite"/>
    </source>
</evidence>
<protein>
    <recommendedName>
        <fullName evidence="4">SH3 domain-containing protein</fullName>
    </recommendedName>
</protein>
<accession>A0AAD6AK21</accession>
<proteinExistence type="predicted"/>
<evidence type="ECO:0000256" key="2">
    <source>
        <dbReference type="PROSITE-ProRule" id="PRU00192"/>
    </source>
</evidence>
<evidence type="ECO:0000313" key="5">
    <source>
        <dbReference type="EMBL" id="KAJ4925840.1"/>
    </source>
</evidence>
<name>A0AAD6AK21_9TELE</name>
<feature type="compositionally biased region" description="Pro residues" evidence="3">
    <location>
        <begin position="85"/>
        <end position="97"/>
    </location>
</feature>
<dbReference type="Gene3D" id="2.30.30.40">
    <property type="entry name" value="SH3 Domains"/>
    <property type="match status" value="1"/>
</dbReference>
<dbReference type="InterPro" id="IPR001452">
    <property type="entry name" value="SH3_domain"/>
</dbReference>
<gene>
    <name evidence="5" type="ORF">JOQ06_008026</name>
</gene>
<reference evidence="5" key="1">
    <citation type="submission" date="2022-11" db="EMBL/GenBank/DDBJ databases">
        <title>Chromosome-level genome of Pogonophryne albipinna.</title>
        <authorList>
            <person name="Jo E."/>
        </authorList>
    </citation>
    <scope>NUCLEOTIDE SEQUENCE</scope>
    <source>
        <strain evidence="5">SGF0006</strain>
        <tissue evidence="5">Muscle</tissue>
    </source>
</reference>
<dbReference type="AlphaFoldDB" id="A0AAD6AK21"/>
<feature type="domain" description="SH3" evidence="4">
    <location>
        <begin position="3"/>
        <end position="79"/>
    </location>
</feature>
<dbReference type="FunFam" id="2.30.30.40:FF:000075">
    <property type="entry name" value="phosphatidylinositol 3-kinase regulatory subunit alpha"/>
    <property type="match status" value="1"/>
</dbReference>